<dbReference type="AlphaFoldDB" id="A0A3M0AU40"/>
<proteinExistence type="predicted"/>
<name>A0A3M0AU40_9GAMM</name>
<evidence type="ECO:0000313" key="3">
    <source>
        <dbReference type="Proteomes" id="UP000267187"/>
    </source>
</evidence>
<reference evidence="2 3" key="1">
    <citation type="submission" date="2018-10" db="EMBL/GenBank/DDBJ databases">
        <title>Genomic Encyclopedia of Type Strains, Phase IV (KMG-IV): sequencing the most valuable type-strain genomes for metagenomic binning, comparative biology and taxonomic classification.</title>
        <authorList>
            <person name="Goeker M."/>
        </authorList>
    </citation>
    <scope>NUCLEOTIDE SEQUENCE [LARGE SCALE GENOMIC DNA]</scope>
    <source>
        <strain evidence="2 3">DSM 25080</strain>
    </source>
</reference>
<keyword evidence="1" id="KW-0812">Transmembrane</keyword>
<protein>
    <submittedName>
        <fullName evidence="2">Uncharacterized protein</fullName>
    </submittedName>
</protein>
<evidence type="ECO:0000313" key="2">
    <source>
        <dbReference type="EMBL" id="RMA82462.1"/>
    </source>
</evidence>
<keyword evidence="3" id="KW-1185">Reference proteome</keyword>
<keyword evidence="1" id="KW-1133">Transmembrane helix</keyword>
<evidence type="ECO:0000256" key="1">
    <source>
        <dbReference type="SAM" id="Phobius"/>
    </source>
</evidence>
<organism evidence="2 3">
    <name type="scientific">Umboniibacter marinipuniceus</name>
    <dbReference type="NCBI Taxonomy" id="569599"/>
    <lineage>
        <taxon>Bacteria</taxon>
        <taxon>Pseudomonadati</taxon>
        <taxon>Pseudomonadota</taxon>
        <taxon>Gammaproteobacteria</taxon>
        <taxon>Cellvibrionales</taxon>
        <taxon>Cellvibrionaceae</taxon>
        <taxon>Umboniibacter</taxon>
    </lineage>
</organism>
<feature type="transmembrane region" description="Helical" evidence="1">
    <location>
        <begin position="30"/>
        <end position="49"/>
    </location>
</feature>
<gene>
    <name evidence="2" type="ORF">DFR27_0411</name>
</gene>
<accession>A0A3M0AU40</accession>
<comment type="caution">
    <text evidence="2">The sequence shown here is derived from an EMBL/GenBank/DDBJ whole genome shotgun (WGS) entry which is preliminary data.</text>
</comment>
<keyword evidence="1" id="KW-0472">Membrane</keyword>
<dbReference type="EMBL" id="REFJ01000001">
    <property type="protein sequence ID" value="RMA82462.1"/>
    <property type="molecule type" value="Genomic_DNA"/>
</dbReference>
<sequence>MNIEKPSYSIRPSSQLLTVTKLAAFLRTRYWLSLLVVGLSLIIVIAPKLQAATDTTIIRIEVRLSVLTEQELRQLSTFCESRIATADQCEKIDNLFRYSTVTQISEESSDEEVRAYLDQWLNNAEMRSIEPCDFAVQRLNDGAISFVMINRE</sequence>
<dbReference type="Proteomes" id="UP000267187">
    <property type="component" value="Unassembled WGS sequence"/>
</dbReference>
<dbReference type="RefSeq" id="WP_121875792.1">
    <property type="nucleotide sequence ID" value="NZ_REFJ01000001.1"/>
</dbReference>